<dbReference type="AlphaFoldDB" id="B8C197"/>
<dbReference type="PANTHER" id="PTHR46599">
    <property type="entry name" value="PIGGYBAC TRANSPOSABLE ELEMENT-DERIVED PROTEIN 4"/>
    <property type="match status" value="1"/>
</dbReference>
<dbReference type="Proteomes" id="UP000001449">
    <property type="component" value="Chromosome 4"/>
</dbReference>
<protein>
    <recommendedName>
        <fullName evidence="1">PiggyBac transposable element-derived protein domain-containing protein</fullName>
    </recommendedName>
</protein>
<proteinExistence type="predicted"/>
<dbReference type="PANTHER" id="PTHR46599:SF3">
    <property type="entry name" value="PIGGYBAC TRANSPOSABLE ELEMENT-DERIVED PROTEIN 4"/>
    <property type="match status" value="1"/>
</dbReference>
<dbReference type="RefSeq" id="XP_002289667.1">
    <property type="nucleotide sequence ID" value="XM_002289631.1"/>
</dbReference>
<accession>B8C197</accession>
<dbReference type="EMBL" id="CM000641">
    <property type="protein sequence ID" value="EED93204.1"/>
    <property type="molecule type" value="Genomic_DNA"/>
</dbReference>
<organism evidence="2 3">
    <name type="scientific">Thalassiosira pseudonana</name>
    <name type="common">Marine diatom</name>
    <name type="synonym">Cyclotella nana</name>
    <dbReference type="NCBI Taxonomy" id="35128"/>
    <lineage>
        <taxon>Eukaryota</taxon>
        <taxon>Sar</taxon>
        <taxon>Stramenopiles</taxon>
        <taxon>Ochrophyta</taxon>
        <taxon>Bacillariophyta</taxon>
        <taxon>Coscinodiscophyceae</taxon>
        <taxon>Thalassiosirophycidae</taxon>
        <taxon>Thalassiosirales</taxon>
        <taxon>Thalassiosiraceae</taxon>
        <taxon>Thalassiosira</taxon>
    </lineage>
</organism>
<evidence type="ECO:0000259" key="1">
    <source>
        <dbReference type="Pfam" id="PF13843"/>
    </source>
</evidence>
<evidence type="ECO:0000313" key="3">
    <source>
        <dbReference type="Proteomes" id="UP000001449"/>
    </source>
</evidence>
<gene>
    <name evidence="2" type="ORF">THAPSDRAFT_4223</name>
</gene>
<dbReference type="GeneID" id="7452592"/>
<reference evidence="2 3" key="1">
    <citation type="journal article" date="2004" name="Science">
        <title>The genome of the diatom Thalassiosira pseudonana: ecology, evolution, and metabolism.</title>
        <authorList>
            <person name="Armbrust E.V."/>
            <person name="Berges J.A."/>
            <person name="Bowler C."/>
            <person name="Green B.R."/>
            <person name="Martinez D."/>
            <person name="Putnam N.H."/>
            <person name="Zhou S."/>
            <person name="Allen A.E."/>
            <person name="Apt K.E."/>
            <person name="Bechner M."/>
            <person name="Brzezinski M.A."/>
            <person name="Chaal B.K."/>
            <person name="Chiovitti A."/>
            <person name="Davis A.K."/>
            <person name="Demarest M.S."/>
            <person name="Detter J.C."/>
            <person name="Glavina T."/>
            <person name="Goodstein D."/>
            <person name="Hadi M.Z."/>
            <person name="Hellsten U."/>
            <person name="Hildebrand M."/>
            <person name="Jenkins B.D."/>
            <person name="Jurka J."/>
            <person name="Kapitonov V.V."/>
            <person name="Kroger N."/>
            <person name="Lau W.W."/>
            <person name="Lane T.W."/>
            <person name="Larimer F.W."/>
            <person name="Lippmeier J.C."/>
            <person name="Lucas S."/>
            <person name="Medina M."/>
            <person name="Montsant A."/>
            <person name="Obornik M."/>
            <person name="Parker M.S."/>
            <person name="Palenik B."/>
            <person name="Pazour G.J."/>
            <person name="Richardson P.M."/>
            <person name="Rynearson T.A."/>
            <person name="Saito M.A."/>
            <person name="Schwartz D.C."/>
            <person name="Thamatrakoln K."/>
            <person name="Valentin K."/>
            <person name="Vardi A."/>
            <person name="Wilkerson F.P."/>
            <person name="Rokhsar D.S."/>
        </authorList>
    </citation>
    <scope>NUCLEOTIDE SEQUENCE [LARGE SCALE GENOMIC DNA]</scope>
    <source>
        <strain evidence="2 3">CCMP1335</strain>
    </source>
</reference>
<feature type="domain" description="PiggyBac transposable element-derived protein" evidence="1">
    <location>
        <begin position="216"/>
        <end position="331"/>
    </location>
</feature>
<dbReference type="Pfam" id="PF13843">
    <property type="entry name" value="DDE_Tnp_1_7"/>
    <property type="match status" value="1"/>
</dbReference>
<name>B8C197_THAPS</name>
<sequence>MVRKRGGIGAVGKAMARFFHPSKEVEAKCLQEGKTYKSHVLEDAIIIGRETCRINHKNQLAYQCRLPFMDDNKVYAIVCSNMTIVEEGATPFNDEAAATPILRDDSIELRGSQVNASPSVNHDRDTLAADMARLRAEGIEVDTEQPAPENITNEPLLSTTGKWENPRTCPRRADSNIKNSKGCWKCFSWQTIADMDVLAVFRMCMPERYIREVCIPATNVHIVGERLTLPEFYRWLGCRFFMACFVGVCSNENWWSQKPIDQFDGAPFRLNDVMSRSRFRVIDAAIRYTGKPPPSDFEDKFHHMRELQDAFNAHYAENYTPSWLSCLDESMNT</sequence>
<dbReference type="HOGENOM" id="CLU_835469_0_0_1"/>
<evidence type="ECO:0000313" key="2">
    <source>
        <dbReference type="EMBL" id="EED93204.1"/>
    </source>
</evidence>
<dbReference type="InParanoid" id="B8C197"/>
<reference evidence="2 3" key="2">
    <citation type="journal article" date="2008" name="Nature">
        <title>The Phaeodactylum genome reveals the evolutionary history of diatom genomes.</title>
        <authorList>
            <person name="Bowler C."/>
            <person name="Allen A.E."/>
            <person name="Badger J.H."/>
            <person name="Grimwood J."/>
            <person name="Jabbari K."/>
            <person name="Kuo A."/>
            <person name="Maheswari U."/>
            <person name="Martens C."/>
            <person name="Maumus F."/>
            <person name="Otillar R.P."/>
            <person name="Rayko E."/>
            <person name="Salamov A."/>
            <person name="Vandepoele K."/>
            <person name="Beszteri B."/>
            <person name="Gruber A."/>
            <person name="Heijde M."/>
            <person name="Katinka M."/>
            <person name="Mock T."/>
            <person name="Valentin K."/>
            <person name="Verret F."/>
            <person name="Berges J.A."/>
            <person name="Brownlee C."/>
            <person name="Cadoret J.P."/>
            <person name="Chiovitti A."/>
            <person name="Choi C.J."/>
            <person name="Coesel S."/>
            <person name="De Martino A."/>
            <person name="Detter J.C."/>
            <person name="Durkin C."/>
            <person name="Falciatore A."/>
            <person name="Fournet J."/>
            <person name="Haruta M."/>
            <person name="Huysman M.J."/>
            <person name="Jenkins B.D."/>
            <person name="Jiroutova K."/>
            <person name="Jorgensen R.E."/>
            <person name="Joubert Y."/>
            <person name="Kaplan A."/>
            <person name="Kroger N."/>
            <person name="Kroth P.G."/>
            <person name="La Roche J."/>
            <person name="Lindquist E."/>
            <person name="Lommer M."/>
            <person name="Martin-Jezequel V."/>
            <person name="Lopez P.J."/>
            <person name="Lucas S."/>
            <person name="Mangogna M."/>
            <person name="McGinnis K."/>
            <person name="Medlin L.K."/>
            <person name="Montsant A."/>
            <person name="Oudot-Le Secq M.P."/>
            <person name="Napoli C."/>
            <person name="Obornik M."/>
            <person name="Parker M.S."/>
            <person name="Petit J.L."/>
            <person name="Porcel B.M."/>
            <person name="Poulsen N."/>
            <person name="Robison M."/>
            <person name="Rychlewski L."/>
            <person name="Rynearson T.A."/>
            <person name="Schmutz J."/>
            <person name="Shapiro H."/>
            <person name="Siaut M."/>
            <person name="Stanley M."/>
            <person name="Sussman M.R."/>
            <person name="Taylor A.R."/>
            <person name="Vardi A."/>
            <person name="von Dassow P."/>
            <person name="Vyverman W."/>
            <person name="Willis A."/>
            <person name="Wyrwicz L.S."/>
            <person name="Rokhsar D.S."/>
            <person name="Weissenbach J."/>
            <person name="Armbrust E.V."/>
            <person name="Green B.R."/>
            <person name="Van de Peer Y."/>
            <person name="Grigoriev I.V."/>
        </authorList>
    </citation>
    <scope>NUCLEOTIDE SEQUENCE [LARGE SCALE GENOMIC DNA]</scope>
    <source>
        <strain evidence="2 3">CCMP1335</strain>
    </source>
</reference>
<keyword evidence="3" id="KW-1185">Reference proteome</keyword>
<dbReference type="PaxDb" id="35128-Thaps4223"/>
<dbReference type="InterPro" id="IPR029526">
    <property type="entry name" value="PGBD"/>
</dbReference>
<dbReference type="KEGG" id="tps:THAPSDRAFT_4223"/>